<evidence type="ECO:0000259" key="1">
    <source>
        <dbReference type="PROSITE" id="PS51286"/>
    </source>
</evidence>
<dbReference type="Proteomes" id="UP000235965">
    <property type="component" value="Unassembled WGS sequence"/>
</dbReference>
<dbReference type="SMART" id="SM00952">
    <property type="entry name" value="RAP"/>
    <property type="match status" value="1"/>
</dbReference>
<proteinExistence type="predicted"/>
<dbReference type="OrthoDB" id="10064757at2759"/>
<keyword evidence="3" id="KW-1185">Reference proteome</keyword>
<dbReference type="PROSITE" id="PS51286">
    <property type="entry name" value="RAP"/>
    <property type="match status" value="1"/>
</dbReference>
<comment type="caution">
    <text evidence="2">The sequence shown here is derived from an EMBL/GenBank/DDBJ whole genome shotgun (WGS) entry which is preliminary data.</text>
</comment>
<dbReference type="EMBL" id="NEVH01019960">
    <property type="protein sequence ID" value="PNF22309.1"/>
    <property type="molecule type" value="Genomic_DNA"/>
</dbReference>
<protein>
    <recommendedName>
        <fullName evidence="1">RAP domain-containing protein</fullName>
    </recommendedName>
</protein>
<dbReference type="InParanoid" id="A0A2J7Q150"/>
<dbReference type="FunCoup" id="A0A2J7Q150">
    <property type="interactions" value="580"/>
</dbReference>
<dbReference type="Pfam" id="PF08373">
    <property type="entry name" value="RAP"/>
    <property type="match status" value="1"/>
</dbReference>
<name>A0A2J7Q150_9NEOP</name>
<gene>
    <name evidence="2" type="ORF">B7P43_G02937</name>
</gene>
<organism evidence="2 3">
    <name type="scientific">Cryptotermes secundus</name>
    <dbReference type="NCBI Taxonomy" id="105785"/>
    <lineage>
        <taxon>Eukaryota</taxon>
        <taxon>Metazoa</taxon>
        <taxon>Ecdysozoa</taxon>
        <taxon>Arthropoda</taxon>
        <taxon>Hexapoda</taxon>
        <taxon>Insecta</taxon>
        <taxon>Pterygota</taxon>
        <taxon>Neoptera</taxon>
        <taxon>Polyneoptera</taxon>
        <taxon>Dictyoptera</taxon>
        <taxon>Blattodea</taxon>
        <taxon>Blattoidea</taxon>
        <taxon>Termitoidae</taxon>
        <taxon>Kalotermitidae</taxon>
        <taxon>Cryptotermitinae</taxon>
        <taxon>Cryptotermes</taxon>
    </lineage>
</organism>
<feature type="domain" description="RAP" evidence="1">
    <location>
        <begin position="620"/>
        <end position="677"/>
    </location>
</feature>
<accession>A0A2J7Q150</accession>
<dbReference type="InterPro" id="IPR013584">
    <property type="entry name" value="RAP"/>
</dbReference>
<reference evidence="2 3" key="1">
    <citation type="submission" date="2017-12" db="EMBL/GenBank/DDBJ databases">
        <title>Hemimetabolous genomes reveal molecular basis of termite eusociality.</title>
        <authorList>
            <person name="Harrison M.C."/>
            <person name="Jongepier E."/>
            <person name="Robertson H.M."/>
            <person name="Arning N."/>
            <person name="Bitard-Feildel T."/>
            <person name="Chao H."/>
            <person name="Childers C.P."/>
            <person name="Dinh H."/>
            <person name="Doddapaneni H."/>
            <person name="Dugan S."/>
            <person name="Gowin J."/>
            <person name="Greiner C."/>
            <person name="Han Y."/>
            <person name="Hu H."/>
            <person name="Hughes D.S.T."/>
            <person name="Huylmans A.-K."/>
            <person name="Kemena C."/>
            <person name="Kremer L.P.M."/>
            <person name="Lee S.L."/>
            <person name="Lopez-Ezquerra A."/>
            <person name="Mallet L."/>
            <person name="Monroy-Kuhn J.M."/>
            <person name="Moser A."/>
            <person name="Murali S.C."/>
            <person name="Muzny D.M."/>
            <person name="Otani S."/>
            <person name="Piulachs M.-D."/>
            <person name="Poelchau M."/>
            <person name="Qu J."/>
            <person name="Schaub F."/>
            <person name="Wada-Katsumata A."/>
            <person name="Worley K.C."/>
            <person name="Xie Q."/>
            <person name="Ylla G."/>
            <person name="Poulsen M."/>
            <person name="Gibbs R.A."/>
            <person name="Schal C."/>
            <person name="Richards S."/>
            <person name="Belles X."/>
            <person name="Korb J."/>
            <person name="Bornberg-Bauer E."/>
        </authorList>
    </citation>
    <scope>NUCLEOTIDE SEQUENCE [LARGE SCALE GENOMIC DNA]</scope>
    <source>
        <tissue evidence="2">Whole body</tissue>
    </source>
</reference>
<evidence type="ECO:0000313" key="2">
    <source>
        <dbReference type="EMBL" id="PNF22310.1"/>
    </source>
</evidence>
<dbReference type="EMBL" id="NEVH01019960">
    <property type="protein sequence ID" value="PNF22308.1"/>
    <property type="molecule type" value="Genomic_DNA"/>
</dbReference>
<evidence type="ECO:0000313" key="3">
    <source>
        <dbReference type="Proteomes" id="UP000235965"/>
    </source>
</evidence>
<dbReference type="AlphaFoldDB" id="A0A2J7Q150"/>
<sequence length="692" mass="80659">MLKYFLLRLPNTLYCVQQIKVRKFGLITRLHPHKGYHVAMAWERSYLNIQTYIPLKNNFLGNLLSCQVYGQFKTVITNSSTVKKEFTENSYAHAVLERNPVYTVTLAPKGFVETEEISDDEFQNMTRKDWNSESAESVFVGFKKMILFSKKQHSVNGETFEGIFKTLTQKCSQLNDNDLIGILACLRQWPSPAEPYSENYVELWKEVDKQCVLRMEKWDRNKLLFVADHWYLLNLGKISDFMWHCTVRLSRRPEKLTSSQLVQCMFYINIRRKFPPHISVYDFEYSLQNCLDQLTLDDLGILAMGFFKSKKPIRSQTLLTELIRRIINSVDTIHEITLAALLKVIRYSLEPTHADVLFVLMDKLVPNINRVSQLCCTHIALLGTHINQYHEGTMNEIVQRFVNEIESSRLKDLERLAFALSLYNYEHKMEPSIYKLIAKELCRSERAQEIEQHPKCLSCCLHYLSLQKIYLNEEISKVLDKSFIHTVYGKNNNKVGREILSLDIGVGLECPEYNGNRLEPKLRNYLAKIYTDRVWKYEDLTRKKLNATDQLLFEVISVAISVLGGRRKVHLGHLIPHRERADIVYGICADGSAVDIPPSFCNLEIGTCKRAPDVPNTKWYCIVVAGWNSYIRILNKPVGTMSSKLRQLQLLGYKPVIVPWFEWRELSVEEQERYLAKKIWEEFKEEVSCTVR</sequence>
<dbReference type="EMBL" id="NEVH01019960">
    <property type="protein sequence ID" value="PNF22310.1"/>
    <property type="molecule type" value="Genomic_DNA"/>
</dbReference>